<organism evidence="4 5">
    <name type="scientific">Enterovibrio norvegicus FF-454</name>
    <dbReference type="NCBI Taxonomy" id="1185651"/>
    <lineage>
        <taxon>Bacteria</taxon>
        <taxon>Pseudomonadati</taxon>
        <taxon>Pseudomonadota</taxon>
        <taxon>Gammaproteobacteria</taxon>
        <taxon>Vibrionales</taxon>
        <taxon>Vibrionaceae</taxon>
        <taxon>Enterovibrio</taxon>
    </lineage>
</organism>
<comment type="caution">
    <text evidence="4">The sequence shown here is derived from an EMBL/GenBank/DDBJ whole genome shotgun (WGS) entry which is preliminary data.</text>
</comment>
<keyword evidence="5" id="KW-1185">Reference proteome</keyword>
<dbReference type="InterPro" id="IPR000182">
    <property type="entry name" value="GNAT_dom"/>
</dbReference>
<evidence type="ECO:0000259" key="3">
    <source>
        <dbReference type="PROSITE" id="PS51186"/>
    </source>
</evidence>
<dbReference type="Proteomes" id="UP000095039">
    <property type="component" value="Unassembled WGS sequence"/>
</dbReference>
<gene>
    <name evidence="4" type="ORF">A1OK_03950</name>
</gene>
<dbReference type="RefSeq" id="WP_016961419.1">
    <property type="nucleotide sequence ID" value="NZ_AJWN02000090.1"/>
</dbReference>
<dbReference type="PROSITE" id="PS51186">
    <property type="entry name" value="GNAT"/>
    <property type="match status" value="1"/>
</dbReference>
<reference evidence="4 5" key="1">
    <citation type="journal article" date="2012" name="Science">
        <title>Ecological populations of bacteria act as socially cohesive units of antibiotic production and resistance.</title>
        <authorList>
            <person name="Cordero O.X."/>
            <person name="Wildschutte H."/>
            <person name="Kirkup B."/>
            <person name="Proehl S."/>
            <person name="Ngo L."/>
            <person name="Hussain F."/>
            <person name="Le Roux F."/>
            <person name="Mincer T."/>
            <person name="Polz M.F."/>
        </authorList>
    </citation>
    <scope>NUCLEOTIDE SEQUENCE [LARGE SCALE GENOMIC DNA]</scope>
    <source>
        <strain evidence="4 5">FF-454</strain>
    </source>
</reference>
<dbReference type="CDD" id="cd04301">
    <property type="entry name" value="NAT_SF"/>
    <property type="match status" value="1"/>
</dbReference>
<dbReference type="AlphaFoldDB" id="A0A1E5C0Z0"/>
<proteinExistence type="predicted"/>
<feature type="domain" description="N-acetyltransferase" evidence="3">
    <location>
        <begin position="1"/>
        <end position="138"/>
    </location>
</feature>
<dbReference type="PANTHER" id="PTHR43626">
    <property type="entry name" value="ACYL-COA N-ACYLTRANSFERASE"/>
    <property type="match status" value="1"/>
</dbReference>
<evidence type="ECO:0000313" key="5">
    <source>
        <dbReference type="Proteomes" id="UP000095039"/>
    </source>
</evidence>
<name>A0A1E5C0Z0_9GAMM</name>
<dbReference type="Pfam" id="PF13508">
    <property type="entry name" value="Acetyltransf_7"/>
    <property type="match status" value="1"/>
</dbReference>
<dbReference type="InterPro" id="IPR016181">
    <property type="entry name" value="Acyl_CoA_acyltransferase"/>
</dbReference>
<dbReference type="Gene3D" id="3.40.630.30">
    <property type="match status" value="1"/>
</dbReference>
<accession>A0A1E5C0Z0</accession>
<dbReference type="GO" id="GO:0008080">
    <property type="term" value="F:N-acetyltransferase activity"/>
    <property type="evidence" value="ECO:0007669"/>
    <property type="project" value="InterPro"/>
</dbReference>
<dbReference type="InterPro" id="IPR045039">
    <property type="entry name" value="NSI-like"/>
</dbReference>
<protein>
    <submittedName>
        <fullName evidence="4">GNAT family N-acetyltransferase</fullName>
    </submittedName>
</protein>
<keyword evidence="1" id="KW-0808">Transferase</keyword>
<evidence type="ECO:0000313" key="4">
    <source>
        <dbReference type="EMBL" id="OEE59174.1"/>
    </source>
</evidence>
<dbReference type="SUPFAM" id="SSF55729">
    <property type="entry name" value="Acyl-CoA N-acyltransferases (Nat)"/>
    <property type="match status" value="1"/>
</dbReference>
<keyword evidence="2" id="KW-0012">Acyltransferase</keyword>
<dbReference type="EMBL" id="AJWN02000090">
    <property type="protein sequence ID" value="OEE59174.1"/>
    <property type="molecule type" value="Genomic_DNA"/>
</dbReference>
<dbReference type="GO" id="GO:0005737">
    <property type="term" value="C:cytoplasm"/>
    <property type="evidence" value="ECO:0007669"/>
    <property type="project" value="TreeGrafter"/>
</dbReference>
<sequence>MQIDYIDSLDNTCWETVSDIIELVGWGKRSPLDVRLSFATSSYVMFAYHQDKIVGFGRTVDDGKFYGLVVDLIVHPDHQGSGIGRFILESLKNSLEGYSFTTLTSEVGKEEFYEKQGWQKQTRSFIWPRSEQQRKLFT</sequence>
<evidence type="ECO:0000256" key="1">
    <source>
        <dbReference type="ARBA" id="ARBA00022679"/>
    </source>
</evidence>
<dbReference type="PANTHER" id="PTHR43626:SF4">
    <property type="entry name" value="GCN5-RELATED N-ACETYLTRANSFERASE 2, CHLOROPLASTIC"/>
    <property type="match status" value="1"/>
</dbReference>
<evidence type="ECO:0000256" key="2">
    <source>
        <dbReference type="ARBA" id="ARBA00023315"/>
    </source>
</evidence>